<evidence type="ECO:0000313" key="3">
    <source>
        <dbReference type="Proteomes" id="UP000095751"/>
    </source>
</evidence>
<feature type="compositionally biased region" description="Basic and acidic residues" evidence="1">
    <location>
        <begin position="1"/>
        <end position="17"/>
    </location>
</feature>
<feature type="compositionally biased region" description="Basic and acidic residues" evidence="1">
    <location>
        <begin position="179"/>
        <end position="194"/>
    </location>
</feature>
<reference evidence="2 3" key="1">
    <citation type="submission" date="2016-09" db="EMBL/GenBank/DDBJ databases">
        <title>Extensive genetic diversity and differential bi-allelic expression allows diatom success in the polar Southern Ocean.</title>
        <authorList>
            <consortium name="DOE Joint Genome Institute"/>
            <person name="Mock T."/>
            <person name="Otillar R.P."/>
            <person name="Strauss J."/>
            <person name="Dupont C."/>
            <person name="Frickenhaus S."/>
            <person name="Maumus F."/>
            <person name="Mcmullan M."/>
            <person name="Sanges R."/>
            <person name="Schmutz J."/>
            <person name="Toseland A."/>
            <person name="Valas R."/>
            <person name="Veluchamy A."/>
            <person name="Ward B.J."/>
            <person name="Allen A."/>
            <person name="Barry K."/>
            <person name="Falciatore A."/>
            <person name="Ferrante M."/>
            <person name="Fortunato A.E."/>
            <person name="Gloeckner G."/>
            <person name="Gruber A."/>
            <person name="Hipkin R."/>
            <person name="Janech M."/>
            <person name="Kroth P."/>
            <person name="Leese F."/>
            <person name="Lindquist E."/>
            <person name="Lyon B.R."/>
            <person name="Martin J."/>
            <person name="Mayer C."/>
            <person name="Parker M."/>
            <person name="Quesneville H."/>
            <person name="Raymond J."/>
            <person name="Uhlig C."/>
            <person name="Valentin K.U."/>
            <person name="Worden A.Z."/>
            <person name="Armbrust E.V."/>
            <person name="Bowler C."/>
            <person name="Green B."/>
            <person name="Moulton V."/>
            <person name="Van Oosterhout C."/>
            <person name="Grigoriev I."/>
        </authorList>
    </citation>
    <scope>NUCLEOTIDE SEQUENCE [LARGE SCALE GENOMIC DNA]</scope>
    <source>
        <strain evidence="2 3">CCMP1102</strain>
    </source>
</reference>
<proteinExistence type="predicted"/>
<dbReference type="Proteomes" id="UP000095751">
    <property type="component" value="Unassembled WGS sequence"/>
</dbReference>
<feature type="region of interest" description="Disordered" evidence="1">
    <location>
        <begin position="174"/>
        <end position="194"/>
    </location>
</feature>
<dbReference type="InParanoid" id="A0A1E7FAP4"/>
<gene>
    <name evidence="2" type="ORF">FRACYDRAFT_239765</name>
</gene>
<feature type="region of interest" description="Disordered" evidence="1">
    <location>
        <begin position="1"/>
        <end position="29"/>
    </location>
</feature>
<dbReference type="AlphaFoldDB" id="A0A1E7FAP4"/>
<dbReference type="OrthoDB" id="45533at2759"/>
<evidence type="ECO:0000313" key="2">
    <source>
        <dbReference type="EMBL" id="OEU15085.1"/>
    </source>
</evidence>
<evidence type="ECO:0000256" key="1">
    <source>
        <dbReference type="SAM" id="MobiDB-lite"/>
    </source>
</evidence>
<sequence length="366" mass="42694">MEQFKTEDTIGTRERSRTMLTPETNKRSKTVSIVPPPAVVVYPKMVPVPSQRAISALYRVTIVEEEEVSTPTTSSNLLNKNYNDQLYLKPAGVLSFDQILLPALGLEEENALKKVQAKVQRDSPEYKFVMENCRRLIRESIRGATSAVQSSRTKRIEHQQERRQQQLIEIQQARKTRQRMREEETDRQRKEQLRKKEILRAEKKRYLAREHPRNQELWKEVVFLTSSVAQLEREERMWIQIEQDVIQLVGKSNILGIGKENQEQSKENLNQKYNKKGSPLSSDAILIGAQKDPLQIETEEKVKDIVLASTRIQKGLGMVLNLLEDSEVVRKELYEKYRKDHVFRGYQAVDNPRSMIRFLSQSQDDF</sequence>
<dbReference type="KEGG" id="fcy:FRACYDRAFT_239765"/>
<name>A0A1E7FAP4_9STRA</name>
<organism evidence="2 3">
    <name type="scientific">Fragilariopsis cylindrus CCMP1102</name>
    <dbReference type="NCBI Taxonomy" id="635003"/>
    <lineage>
        <taxon>Eukaryota</taxon>
        <taxon>Sar</taxon>
        <taxon>Stramenopiles</taxon>
        <taxon>Ochrophyta</taxon>
        <taxon>Bacillariophyta</taxon>
        <taxon>Bacillariophyceae</taxon>
        <taxon>Bacillariophycidae</taxon>
        <taxon>Bacillariales</taxon>
        <taxon>Bacillariaceae</taxon>
        <taxon>Fragilariopsis</taxon>
    </lineage>
</organism>
<accession>A0A1E7FAP4</accession>
<protein>
    <submittedName>
        <fullName evidence="2">Uncharacterized protein</fullName>
    </submittedName>
</protein>
<keyword evidence="3" id="KW-1185">Reference proteome</keyword>
<dbReference type="EMBL" id="KV784359">
    <property type="protein sequence ID" value="OEU15085.1"/>
    <property type="molecule type" value="Genomic_DNA"/>
</dbReference>